<dbReference type="Gene3D" id="3.30.70.870">
    <property type="entry name" value="Elongation Factor G (Translational Gtpase), domain 3"/>
    <property type="match status" value="1"/>
</dbReference>
<dbReference type="InterPro" id="IPR053905">
    <property type="entry name" value="EF-G-like_DII"/>
</dbReference>
<keyword evidence="2" id="KW-0648">Protein biosynthesis</keyword>
<dbReference type="InterPro" id="IPR031157">
    <property type="entry name" value="G_TR_CS"/>
</dbReference>
<keyword evidence="1" id="KW-0547">Nucleotide-binding</keyword>
<evidence type="ECO:0000313" key="6">
    <source>
        <dbReference type="Proteomes" id="UP000694925"/>
    </source>
</evidence>
<dbReference type="AlphaFoldDB" id="A0AAJ7JEP0"/>
<keyword evidence="4" id="KW-0342">GTP-binding</keyword>
<protein>
    <submittedName>
        <fullName evidence="7">Ribosome-releasing factor 2, mitochondrial</fullName>
    </submittedName>
</protein>
<dbReference type="InterPro" id="IPR035647">
    <property type="entry name" value="EFG_III/V"/>
</dbReference>
<dbReference type="PROSITE" id="PS51722">
    <property type="entry name" value="G_TR_2"/>
    <property type="match status" value="1"/>
</dbReference>
<dbReference type="Gene3D" id="3.30.230.10">
    <property type="match status" value="1"/>
</dbReference>
<dbReference type="CTD" id="42670"/>
<accession>A0AAJ7JEP0</accession>
<dbReference type="InterPro" id="IPR009022">
    <property type="entry name" value="EFG_III"/>
</dbReference>
<organism evidence="6 7">
    <name type="scientific">Ceratina calcarata</name>
    <dbReference type="NCBI Taxonomy" id="156304"/>
    <lineage>
        <taxon>Eukaryota</taxon>
        <taxon>Metazoa</taxon>
        <taxon>Ecdysozoa</taxon>
        <taxon>Arthropoda</taxon>
        <taxon>Hexapoda</taxon>
        <taxon>Insecta</taxon>
        <taxon>Pterygota</taxon>
        <taxon>Neoptera</taxon>
        <taxon>Endopterygota</taxon>
        <taxon>Hymenoptera</taxon>
        <taxon>Apocrita</taxon>
        <taxon>Aculeata</taxon>
        <taxon>Apoidea</taxon>
        <taxon>Anthophila</taxon>
        <taxon>Apidae</taxon>
        <taxon>Ceratina</taxon>
        <taxon>Zadontomerus</taxon>
    </lineage>
</organism>
<dbReference type="SMART" id="SM00838">
    <property type="entry name" value="EFG_C"/>
    <property type="match status" value="1"/>
</dbReference>
<dbReference type="FunFam" id="3.40.50.300:FF:000514">
    <property type="entry name" value="Ribosome-releasing factor 2, mitochondrial"/>
    <property type="match status" value="1"/>
</dbReference>
<proteinExistence type="predicted"/>
<dbReference type="PANTHER" id="PTHR43261:SF1">
    <property type="entry name" value="RIBOSOME-RELEASING FACTOR 2, MITOCHONDRIAL"/>
    <property type="match status" value="1"/>
</dbReference>
<dbReference type="InterPro" id="IPR005225">
    <property type="entry name" value="Small_GTP-bd"/>
</dbReference>
<evidence type="ECO:0000256" key="1">
    <source>
        <dbReference type="ARBA" id="ARBA00022741"/>
    </source>
</evidence>
<gene>
    <name evidence="7" type="primary">LOC108631731</name>
</gene>
<dbReference type="InterPro" id="IPR027417">
    <property type="entry name" value="P-loop_NTPase"/>
</dbReference>
<evidence type="ECO:0000256" key="3">
    <source>
        <dbReference type="ARBA" id="ARBA00023128"/>
    </source>
</evidence>
<dbReference type="InterPro" id="IPR035649">
    <property type="entry name" value="EFG_V"/>
</dbReference>
<dbReference type="Pfam" id="PF03764">
    <property type="entry name" value="EFG_IV"/>
    <property type="match status" value="1"/>
</dbReference>
<dbReference type="InterPro" id="IPR000795">
    <property type="entry name" value="T_Tr_GTP-bd_dom"/>
</dbReference>
<dbReference type="PRINTS" id="PR00315">
    <property type="entry name" value="ELONGATNFCT"/>
</dbReference>
<dbReference type="Proteomes" id="UP000694925">
    <property type="component" value="Unplaced"/>
</dbReference>
<dbReference type="InterPro" id="IPR020568">
    <property type="entry name" value="Ribosomal_Su5_D2-typ_SF"/>
</dbReference>
<sequence>MLISRLVKTSWCKFQKHYSTKNTTIVKKEHGNREVAKIRNIGILAHIDAGKTTTTERMLFYSGLIKHMGEVHHGNTVTDYMDQERQRGITITSASVTFEWKNHRINLIDTPGHIDFTMEVEQTLRVLDGAVVILDGSAGVEAQTLTVCRQADKYDIPRIIYVNKMDRSDANFDLCLQSIESKLNAEALPTQCPIKENGVLKGIVDVISLEKLVFDTKNMGMSFERTKLTEHEDGSLWEMALDRRRSLTDKLSNIDDKLANVIIEQESLDTITAQTLLDSVYRSTLSRKGIPVLLGSSYKNIGVQPLMDSVLLYLPSPDANKCTAHYRCFGNDFSARAFKVVHDKQKGAITFFRVYSGSVEKGTRLYNVRSDTKEQVGKLYIAYADDYEEVPKITHGNIVAITGLKTTTAGDLVTSSPTVMKQARKRLEAAKSVTPEDVDRIFSCNSRLLEPVFFCSIEAPSLSVQVALESALQQLEREDPSLKVTQNDETGQIVLAGMGELHLEIIKERIKTEYKIDADLGPLQISYRESIREPVRDTYTHEFKMREISCIVTLNMSLIPNYQGNETLLLDKSHESNLSAVPLKTMKAVKSGVQSVLLHGPKLNYPVVNMGIKLHSLEVDSKATPSLVSAAVAQCIRKLMRDAEVTLLEPIMRVEVVVPEEYSSVVMKDLSKRRAEINNIDVRGQNKVIHCLVPLAELLGYSRAVRIISSGYATFSLEFDHYEIMDSVSEAEAIKRVTGFY</sequence>
<dbReference type="GO" id="GO:0005759">
    <property type="term" value="C:mitochondrial matrix"/>
    <property type="evidence" value="ECO:0007669"/>
    <property type="project" value="UniProtKB-ARBA"/>
</dbReference>
<evidence type="ECO:0000259" key="5">
    <source>
        <dbReference type="PROSITE" id="PS51722"/>
    </source>
</evidence>
<dbReference type="InterPro" id="IPR000640">
    <property type="entry name" value="EFG_V-like"/>
</dbReference>
<dbReference type="SUPFAM" id="SSF54980">
    <property type="entry name" value="EF-G C-terminal domain-like"/>
    <property type="match status" value="2"/>
</dbReference>
<dbReference type="KEGG" id="ccal:108631731"/>
<dbReference type="Pfam" id="PF00679">
    <property type="entry name" value="EFG_C"/>
    <property type="match status" value="1"/>
</dbReference>
<dbReference type="NCBIfam" id="TIGR00231">
    <property type="entry name" value="small_GTP"/>
    <property type="match status" value="1"/>
</dbReference>
<dbReference type="Pfam" id="PF14492">
    <property type="entry name" value="EFG_III"/>
    <property type="match status" value="1"/>
</dbReference>
<dbReference type="Pfam" id="PF22042">
    <property type="entry name" value="EF-G_D2"/>
    <property type="match status" value="1"/>
</dbReference>
<dbReference type="CDD" id="cd16262">
    <property type="entry name" value="EFG_III"/>
    <property type="match status" value="1"/>
</dbReference>
<dbReference type="SUPFAM" id="SSF50447">
    <property type="entry name" value="Translation proteins"/>
    <property type="match status" value="1"/>
</dbReference>
<dbReference type="InterPro" id="IPR041095">
    <property type="entry name" value="EFG_II"/>
</dbReference>
<dbReference type="RefSeq" id="XP_017891368.1">
    <property type="nucleotide sequence ID" value="XM_018035879.2"/>
</dbReference>
<dbReference type="InterPro" id="IPR009000">
    <property type="entry name" value="Transl_B-barrel_sf"/>
</dbReference>
<dbReference type="GO" id="GO:0003924">
    <property type="term" value="F:GTPase activity"/>
    <property type="evidence" value="ECO:0007669"/>
    <property type="project" value="InterPro"/>
</dbReference>
<dbReference type="GO" id="GO:0005525">
    <property type="term" value="F:GTP binding"/>
    <property type="evidence" value="ECO:0007669"/>
    <property type="project" value="UniProtKB-KW"/>
</dbReference>
<dbReference type="SUPFAM" id="SSF52540">
    <property type="entry name" value="P-loop containing nucleoside triphosphate hydrolases"/>
    <property type="match status" value="1"/>
</dbReference>
<dbReference type="CDD" id="cd03713">
    <property type="entry name" value="EFG_mtEFG_C"/>
    <property type="match status" value="1"/>
</dbReference>
<name>A0AAJ7JEP0_9HYME</name>
<dbReference type="FunFam" id="3.30.70.240:FF:000001">
    <property type="entry name" value="Elongation factor G"/>
    <property type="match status" value="1"/>
</dbReference>
<keyword evidence="6" id="KW-1185">Reference proteome</keyword>
<dbReference type="CDD" id="cd01886">
    <property type="entry name" value="EF-G"/>
    <property type="match status" value="1"/>
</dbReference>
<evidence type="ECO:0000313" key="7">
    <source>
        <dbReference type="RefSeq" id="XP_017891368.1"/>
    </source>
</evidence>
<dbReference type="Gene3D" id="3.40.50.300">
    <property type="entry name" value="P-loop containing nucleotide triphosphate hydrolases"/>
    <property type="match status" value="1"/>
</dbReference>
<dbReference type="InterPro" id="IPR005517">
    <property type="entry name" value="Transl_elong_EFG/EF2_IV"/>
</dbReference>
<dbReference type="SMART" id="SM00889">
    <property type="entry name" value="EFG_IV"/>
    <property type="match status" value="1"/>
</dbReference>
<dbReference type="SUPFAM" id="SSF54211">
    <property type="entry name" value="Ribosomal protein S5 domain 2-like"/>
    <property type="match status" value="1"/>
</dbReference>
<dbReference type="Gene3D" id="3.30.70.240">
    <property type="match status" value="1"/>
</dbReference>
<evidence type="ECO:0000256" key="2">
    <source>
        <dbReference type="ARBA" id="ARBA00022917"/>
    </source>
</evidence>
<evidence type="ECO:0000256" key="4">
    <source>
        <dbReference type="ARBA" id="ARBA00023134"/>
    </source>
</evidence>
<dbReference type="PROSITE" id="PS00301">
    <property type="entry name" value="G_TR_1"/>
    <property type="match status" value="1"/>
</dbReference>
<dbReference type="InterPro" id="IPR014721">
    <property type="entry name" value="Ribsml_uS5_D2-typ_fold_subgr"/>
</dbReference>
<dbReference type="GO" id="GO:0032790">
    <property type="term" value="P:ribosome disassembly"/>
    <property type="evidence" value="ECO:0007669"/>
    <property type="project" value="TreeGrafter"/>
</dbReference>
<dbReference type="GeneID" id="108631731"/>
<feature type="domain" description="Tr-type G" evidence="5">
    <location>
        <begin position="36"/>
        <end position="318"/>
    </location>
</feature>
<dbReference type="Pfam" id="PF00009">
    <property type="entry name" value="GTP_EFTU"/>
    <property type="match status" value="1"/>
</dbReference>
<dbReference type="PANTHER" id="PTHR43261">
    <property type="entry name" value="TRANSLATION ELONGATION FACTOR G-RELATED"/>
    <property type="match status" value="1"/>
</dbReference>
<keyword evidence="3" id="KW-0496">Mitochondrion</keyword>
<reference evidence="7" key="1">
    <citation type="submission" date="2025-08" db="UniProtKB">
        <authorList>
            <consortium name="RefSeq"/>
        </authorList>
    </citation>
    <scope>IDENTIFICATION</scope>
    <source>
        <tissue evidence="7">Whole body</tissue>
    </source>
</reference>
<dbReference type="GO" id="GO:0032543">
    <property type="term" value="P:mitochondrial translation"/>
    <property type="evidence" value="ECO:0007669"/>
    <property type="project" value="TreeGrafter"/>
</dbReference>
<dbReference type="Gene3D" id="2.40.30.10">
    <property type="entry name" value="Translation factors"/>
    <property type="match status" value="1"/>
</dbReference>